<dbReference type="SMART" id="SM00471">
    <property type="entry name" value="HDc"/>
    <property type="match status" value="1"/>
</dbReference>
<evidence type="ECO:0000256" key="1">
    <source>
        <dbReference type="SAM" id="MobiDB-lite"/>
    </source>
</evidence>
<dbReference type="GO" id="GO:0006203">
    <property type="term" value="P:dGTP catabolic process"/>
    <property type="evidence" value="ECO:0007669"/>
    <property type="project" value="TreeGrafter"/>
</dbReference>
<reference evidence="3" key="1">
    <citation type="submission" date="2009-08" db="EMBL/GenBank/DDBJ databases">
        <title>Annotation of Salpingoeca rosetta.</title>
        <authorList>
            <consortium name="The Broad Institute Genome Sequencing Platform"/>
            <person name="Russ C."/>
            <person name="Cuomo C."/>
            <person name="Burger G."/>
            <person name="Gray M.W."/>
            <person name="Holland P.W.H."/>
            <person name="King N."/>
            <person name="Lang F.B.F."/>
            <person name="Roger A.J."/>
            <person name="Ruiz-Trillo I."/>
            <person name="Young S.K."/>
            <person name="Zeng Q."/>
            <person name="Gargeya S."/>
            <person name="Alvarado L."/>
            <person name="Berlin A."/>
            <person name="Chapman S.B."/>
            <person name="Chen Z."/>
            <person name="Freedman E."/>
            <person name="Gellesch M."/>
            <person name="Goldberg J."/>
            <person name="Griggs A."/>
            <person name="Gujja S."/>
            <person name="Heilman E."/>
            <person name="Heiman D."/>
            <person name="Howarth C."/>
            <person name="Mehta T."/>
            <person name="Neiman D."/>
            <person name="Pearson M."/>
            <person name="Roberts A."/>
            <person name="Saif S."/>
            <person name="Shea T."/>
            <person name="Shenoy N."/>
            <person name="Sisk P."/>
            <person name="Stolte C."/>
            <person name="Sykes S."/>
            <person name="White J."/>
            <person name="Yandava C."/>
            <person name="Haas B."/>
            <person name="Nusbaum C."/>
            <person name="Birren B."/>
        </authorList>
    </citation>
    <scope>NUCLEOTIDE SEQUENCE [LARGE SCALE GENOMIC DNA]</scope>
    <source>
        <strain evidence="3">ATCC 50818</strain>
    </source>
</reference>
<dbReference type="OrthoDB" id="9991235at2759"/>
<dbReference type="EMBL" id="GL832965">
    <property type="protein sequence ID" value="EGD73143.1"/>
    <property type="molecule type" value="Genomic_DNA"/>
</dbReference>
<dbReference type="SUPFAM" id="SSF109604">
    <property type="entry name" value="HD-domain/PDEase-like"/>
    <property type="match status" value="1"/>
</dbReference>
<gene>
    <name evidence="3" type="ORF">PTSG_04856</name>
</gene>
<dbReference type="Pfam" id="PF01966">
    <property type="entry name" value="HD"/>
    <property type="match status" value="1"/>
</dbReference>
<dbReference type="eggNOG" id="KOG2681">
    <property type="taxonomic scope" value="Eukaryota"/>
</dbReference>
<feature type="region of interest" description="Disordered" evidence="1">
    <location>
        <begin position="142"/>
        <end position="186"/>
    </location>
</feature>
<dbReference type="PANTHER" id="PTHR11373:SF4">
    <property type="entry name" value="DEOXYNUCLEOSIDE TRIPHOSPHATE TRIPHOSPHOHYDROLASE SAMHD1"/>
    <property type="match status" value="1"/>
</dbReference>
<dbReference type="InterPro" id="IPR050135">
    <property type="entry name" value="dGTPase-like"/>
</dbReference>
<dbReference type="RefSeq" id="XP_004994174.1">
    <property type="nucleotide sequence ID" value="XM_004994117.1"/>
</dbReference>
<protein>
    <submittedName>
        <fullName evidence="3">SAM domain-containing protein</fullName>
    </submittedName>
</protein>
<name>F2U9W6_SALR5</name>
<dbReference type="PROSITE" id="PS51831">
    <property type="entry name" value="HD"/>
    <property type="match status" value="1"/>
</dbReference>
<dbReference type="InterPro" id="IPR006674">
    <property type="entry name" value="HD_domain"/>
</dbReference>
<dbReference type="AlphaFoldDB" id="F2U9W6"/>
<organism evidence="4">
    <name type="scientific">Salpingoeca rosetta (strain ATCC 50818 / BSB-021)</name>
    <dbReference type="NCBI Taxonomy" id="946362"/>
    <lineage>
        <taxon>Eukaryota</taxon>
        <taxon>Choanoflagellata</taxon>
        <taxon>Craspedida</taxon>
        <taxon>Salpingoecidae</taxon>
        <taxon>Salpingoeca</taxon>
    </lineage>
</organism>
<dbReference type="InterPro" id="IPR003607">
    <property type="entry name" value="HD/PDEase_dom"/>
</dbReference>
<feature type="domain" description="HD" evidence="2">
    <location>
        <begin position="244"/>
        <end position="394"/>
    </location>
</feature>
<feature type="compositionally biased region" description="Gly residues" evidence="1">
    <location>
        <begin position="18"/>
        <end position="33"/>
    </location>
</feature>
<keyword evidence="4" id="KW-1185">Reference proteome</keyword>
<feature type="region of interest" description="Disordered" evidence="1">
    <location>
        <begin position="1"/>
        <end position="91"/>
    </location>
</feature>
<dbReference type="GO" id="GO:0005634">
    <property type="term" value="C:nucleus"/>
    <property type="evidence" value="ECO:0007669"/>
    <property type="project" value="TreeGrafter"/>
</dbReference>
<evidence type="ECO:0000313" key="3">
    <source>
        <dbReference type="EMBL" id="EGD73143.1"/>
    </source>
</evidence>
<dbReference type="InParanoid" id="F2U9W6"/>
<accession>F2U9W6</accession>
<dbReference type="GeneID" id="16074754"/>
<dbReference type="CDD" id="cd00077">
    <property type="entry name" value="HDc"/>
    <property type="match status" value="1"/>
</dbReference>
<dbReference type="PANTHER" id="PTHR11373">
    <property type="entry name" value="DEOXYNUCLEOSIDE TRIPHOSPHATE TRIPHOSPHOHYDROLASE"/>
    <property type="match status" value="1"/>
</dbReference>
<feature type="compositionally biased region" description="Low complexity" evidence="1">
    <location>
        <begin position="59"/>
        <end position="79"/>
    </location>
</feature>
<dbReference type="GO" id="GO:0008832">
    <property type="term" value="F:dGTPase activity"/>
    <property type="evidence" value="ECO:0007669"/>
    <property type="project" value="TreeGrafter"/>
</dbReference>
<dbReference type="STRING" id="946362.F2U9W6"/>
<dbReference type="Gene3D" id="3.30.70.2760">
    <property type="match status" value="1"/>
</dbReference>
<feature type="compositionally biased region" description="Basic and acidic residues" evidence="1">
    <location>
        <begin position="152"/>
        <end position="170"/>
    </location>
</feature>
<dbReference type="Gene3D" id="1.10.3210.10">
    <property type="entry name" value="Hypothetical protein af1432"/>
    <property type="match status" value="1"/>
</dbReference>
<proteinExistence type="predicted"/>
<dbReference type="Proteomes" id="UP000007799">
    <property type="component" value="Unassembled WGS sequence"/>
</dbReference>
<evidence type="ECO:0000259" key="2">
    <source>
        <dbReference type="PROSITE" id="PS51831"/>
    </source>
</evidence>
<sequence>MEKNNDRTSTSTSTSTGTGTGNSGNGAGRGGGEVVTKRAKLSVKSALVSGVTSPSSLRNCNHTSSNNSDSNGNNSNSNNSDRERDPAPGTAVTVAATVVTATVESIERVEEKKVEADDGGEGQQDELDAIFDDNDDFVMLSQTDNSHRRTPLRHEGSSRTDSAPRGDDSLRGPSRNTSVDSDGEPLDEVELRAQRRNIFCNIHGHIEFEPALVDIIDTPEFQRLRGLQQLGGTSYVFPGACHTRFSHCLGVSYLAGAMIDHLRAQDDNALDITHRDRLCVKLAGLCHDLGHGPFSHTFEMFVNRVRNAKGQPLWHHEDASLKLFDKLLVDNNIDLGIYDLQLPEDTNFIKRLIQGLSEDEPWPTDIGRPESKRFLFDIVANKRNGIDVDKLDYFMRDSVSALGDPPIGCDVRRLIKSSRVCTVNNHPAICFEEKMALGILELFRLRAWLHKYVYQHHTGNLVEEMISDALTAANDSFSSLGGVGGQTVQSISDAVDDMDAFSRLGDWILQAIEASPDPKLHDARVILTRLRRRHLYASVLSPLELVDPVSEATIQREILSFVDGTEEQKQEAARAIVVHVANIDYGARDANKKPINPLQRVHFFNPKVDPTIAYGIDEKKFPPLFLPQTFGQRLLYVYTRNDEVHGCLELAFQRWKKKYIQKAQAKPGVDRASLLTPVGTGNPQSPQHARHRLIRQNSRPQPVPFRGINP</sequence>
<evidence type="ECO:0000313" key="4">
    <source>
        <dbReference type="Proteomes" id="UP000007799"/>
    </source>
</evidence>
<feature type="compositionally biased region" description="Low complexity" evidence="1">
    <location>
        <begin position="7"/>
        <end position="17"/>
    </location>
</feature>
<feature type="region of interest" description="Disordered" evidence="1">
    <location>
        <begin position="671"/>
        <end position="710"/>
    </location>
</feature>
<dbReference type="KEGG" id="sre:PTSG_04856"/>